<dbReference type="InterPro" id="IPR014729">
    <property type="entry name" value="Rossmann-like_a/b/a_fold"/>
</dbReference>
<name>A0A6C0DK13_9ZZZZ</name>
<dbReference type="Pfam" id="PF01467">
    <property type="entry name" value="CTP_transf_like"/>
    <property type="match status" value="1"/>
</dbReference>
<evidence type="ECO:0000313" key="13">
    <source>
        <dbReference type="EMBL" id="QHT16624.1"/>
    </source>
</evidence>
<evidence type="ECO:0000256" key="9">
    <source>
        <dbReference type="ARBA" id="ARBA00024191"/>
    </source>
</evidence>
<evidence type="ECO:0000256" key="3">
    <source>
        <dbReference type="ARBA" id="ARBA00022516"/>
    </source>
</evidence>
<organism evidence="13">
    <name type="scientific">viral metagenome</name>
    <dbReference type="NCBI Taxonomy" id="1070528"/>
    <lineage>
        <taxon>unclassified sequences</taxon>
        <taxon>metagenomes</taxon>
        <taxon>organismal metagenomes</taxon>
    </lineage>
</organism>
<keyword evidence="7" id="KW-0594">Phospholipid biosynthesis</keyword>
<keyword evidence="6" id="KW-0443">Lipid metabolism</keyword>
<dbReference type="Gene3D" id="3.40.50.620">
    <property type="entry name" value="HUPs"/>
    <property type="match status" value="1"/>
</dbReference>
<dbReference type="EC" id="2.7.7.14" evidence="10"/>
<dbReference type="EMBL" id="MN739626">
    <property type="protein sequence ID" value="QHT16624.1"/>
    <property type="molecule type" value="Genomic_DNA"/>
</dbReference>
<evidence type="ECO:0000256" key="6">
    <source>
        <dbReference type="ARBA" id="ARBA00023098"/>
    </source>
</evidence>
<comment type="similarity">
    <text evidence="2">Belongs to the cytidylyltransferase family.</text>
</comment>
<dbReference type="PANTHER" id="PTHR45780:SF2">
    <property type="entry name" value="ETHANOLAMINE-PHOSPHATE CYTIDYLYLTRANSFERASE"/>
    <property type="match status" value="1"/>
</dbReference>
<dbReference type="GO" id="GO:0005737">
    <property type="term" value="C:cytoplasm"/>
    <property type="evidence" value="ECO:0007669"/>
    <property type="project" value="TreeGrafter"/>
</dbReference>
<keyword evidence="5" id="KW-0548">Nucleotidyltransferase</keyword>
<evidence type="ECO:0000256" key="1">
    <source>
        <dbReference type="ARBA" id="ARBA00005189"/>
    </source>
</evidence>
<proteinExistence type="inferred from homology"/>
<feature type="domain" description="Cytidyltransferase-like" evidence="12">
    <location>
        <begin position="10"/>
        <end position="132"/>
    </location>
</feature>
<dbReference type="GO" id="GO:0006646">
    <property type="term" value="P:phosphatidylethanolamine biosynthetic process"/>
    <property type="evidence" value="ECO:0007669"/>
    <property type="project" value="UniProtKB-UniPathway"/>
</dbReference>
<sequence length="139" mass="16355">MIFYTDVVADLFHYGHLNYFKSIYDMKKEGDIFIVGVHNDEDTSSYKRRPVLTMEERIKLLEGCKYIDKIIPNAPITITKEYIDLHKIEIVFTTSIRTDDEMKLMLEVPYKLGIVRRIPYTSSISTSDIIKRIKNRTDL</sequence>
<dbReference type="InterPro" id="IPR004821">
    <property type="entry name" value="Cyt_trans-like"/>
</dbReference>
<keyword evidence="8" id="KW-1208">Phospholipid metabolism</keyword>
<dbReference type="PANTHER" id="PTHR45780">
    <property type="entry name" value="ETHANOLAMINE-PHOSPHATE CYTIDYLYLTRANSFERASE"/>
    <property type="match status" value="1"/>
</dbReference>
<keyword evidence="3" id="KW-0444">Lipid biosynthesis</keyword>
<accession>A0A6C0DK13</accession>
<dbReference type="GO" id="GO:0004306">
    <property type="term" value="F:ethanolamine-phosphate cytidylyltransferase activity"/>
    <property type="evidence" value="ECO:0007669"/>
    <property type="project" value="UniProtKB-EC"/>
</dbReference>
<evidence type="ECO:0000256" key="8">
    <source>
        <dbReference type="ARBA" id="ARBA00023264"/>
    </source>
</evidence>
<reference evidence="13" key="1">
    <citation type="journal article" date="2020" name="Nature">
        <title>Giant virus diversity and host interactions through global metagenomics.</title>
        <authorList>
            <person name="Schulz F."/>
            <person name="Roux S."/>
            <person name="Paez-Espino D."/>
            <person name="Jungbluth S."/>
            <person name="Walsh D.A."/>
            <person name="Denef V.J."/>
            <person name="McMahon K.D."/>
            <person name="Konstantinidis K.T."/>
            <person name="Eloe-Fadrosh E.A."/>
            <person name="Kyrpides N.C."/>
            <person name="Woyke T."/>
        </authorList>
    </citation>
    <scope>NUCLEOTIDE SEQUENCE</scope>
    <source>
        <strain evidence="13">GVMAG-M-3300023174-189</strain>
    </source>
</reference>
<dbReference type="AlphaFoldDB" id="A0A6C0DK13"/>
<protein>
    <recommendedName>
        <fullName evidence="10">ethanolamine-phosphate cytidylyltransferase</fullName>
        <ecNumber evidence="10">2.7.7.14</ecNumber>
    </recommendedName>
    <alternativeName>
        <fullName evidence="11">CTP:phosphoethanolamine cytidylyltransferase</fullName>
    </alternativeName>
</protein>
<evidence type="ECO:0000256" key="7">
    <source>
        <dbReference type="ARBA" id="ARBA00023209"/>
    </source>
</evidence>
<dbReference type="UniPathway" id="UPA00558">
    <property type="reaction ID" value="UER00742"/>
</dbReference>
<comment type="pathway">
    <text evidence="1">Lipid metabolism.</text>
</comment>
<dbReference type="NCBIfam" id="TIGR00125">
    <property type="entry name" value="cyt_tran_rel"/>
    <property type="match status" value="1"/>
</dbReference>
<comment type="pathway">
    <text evidence="9">Phospholipid metabolism; phosphatidylethanolamine biosynthesis; phosphatidylethanolamine from ethanolamine: step 2/3.</text>
</comment>
<evidence type="ECO:0000256" key="10">
    <source>
        <dbReference type="ARBA" id="ARBA00024221"/>
    </source>
</evidence>
<dbReference type="InterPro" id="IPR044608">
    <property type="entry name" value="Ect1/PCYT2"/>
</dbReference>
<evidence type="ECO:0000256" key="4">
    <source>
        <dbReference type="ARBA" id="ARBA00022679"/>
    </source>
</evidence>
<evidence type="ECO:0000256" key="5">
    <source>
        <dbReference type="ARBA" id="ARBA00022695"/>
    </source>
</evidence>
<evidence type="ECO:0000259" key="12">
    <source>
        <dbReference type="Pfam" id="PF01467"/>
    </source>
</evidence>
<keyword evidence="4" id="KW-0808">Transferase</keyword>
<evidence type="ECO:0000256" key="2">
    <source>
        <dbReference type="ARBA" id="ARBA00010101"/>
    </source>
</evidence>
<evidence type="ECO:0000256" key="11">
    <source>
        <dbReference type="ARBA" id="ARBA00031473"/>
    </source>
</evidence>
<dbReference type="SUPFAM" id="SSF52374">
    <property type="entry name" value="Nucleotidylyl transferase"/>
    <property type="match status" value="1"/>
</dbReference>